<dbReference type="EMBL" id="MKKU01000050">
    <property type="protein sequence ID" value="RNF26249.1"/>
    <property type="molecule type" value="Genomic_DNA"/>
</dbReference>
<dbReference type="Proteomes" id="UP000284403">
    <property type="component" value="Unassembled WGS sequence"/>
</dbReference>
<proteinExistence type="predicted"/>
<keyword evidence="2" id="KW-1185">Reference proteome</keyword>
<comment type="caution">
    <text evidence="1">The sequence shown here is derived from an EMBL/GenBank/DDBJ whole genome shotgun (WGS) entry which is preliminary data.</text>
</comment>
<accession>A0A422Q8I2</accession>
<reference evidence="1 2" key="1">
    <citation type="journal article" date="2018" name="BMC Genomics">
        <title>Genomic comparison of Trypanosoma conorhini and Trypanosoma rangeli to Trypanosoma cruzi strains of high and low virulence.</title>
        <authorList>
            <person name="Bradwell K.R."/>
            <person name="Koparde V.N."/>
            <person name="Matveyev A.V."/>
            <person name="Serrano M.G."/>
            <person name="Alves J.M."/>
            <person name="Parikh H."/>
            <person name="Huang B."/>
            <person name="Lee V."/>
            <person name="Espinosa-Alvarez O."/>
            <person name="Ortiz P.A."/>
            <person name="Costa-Martins A.G."/>
            <person name="Teixeira M.M."/>
            <person name="Buck G.A."/>
        </authorList>
    </citation>
    <scope>NUCLEOTIDE SEQUENCE [LARGE SCALE GENOMIC DNA]</scope>
    <source>
        <strain evidence="1 2">025E</strain>
    </source>
</reference>
<gene>
    <name evidence="1" type="ORF">Tco025E_01465</name>
</gene>
<dbReference type="GeneID" id="40315076"/>
<dbReference type="RefSeq" id="XP_029231455.1">
    <property type="nucleotide sequence ID" value="XM_029368403.1"/>
</dbReference>
<sequence>MVGAVSRRCSRARAAVAAESSRSVGWLTIFGRNFRRGSPPQPSAVCDAHSSNDAHRPIGEVFATMRLRSTHRNAPPPPPMPLAQRESALEKQKVLLLLLLPAVAHATTTTTTP</sequence>
<protein>
    <submittedName>
        <fullName evidence="1">Uncharacterized protein</fullName>
    </submittedName>
</protein>
<organism evidence="1 2">
    <name type="scientific">Trypanosoma conorhini</name>
    <dbReference type="NCBI Taxonomy" id="83891"/>
    <lineage>
        <taxon>Eukaryota</taxon>
        <taxon>Discoba</taxon>
        <taxon>Euglenozoa</taxon>
        <taxon>Kinetoplastea</taxon>
        <taxon>Metakinetoplastina</taxon>
        <taxon>Trypanosomatida</taxon>
        <taxon>Trypanosomatidae</taxon>
        <taxon>Trypanosoma</taxon>
    </lineage>
</organism>
<dbReference type="AlphaFoldDB" id="A0A422Q8I2"/>
<evidence type="ECO:0000313" key="1">
    <source>
        <dbReference type="EMBL" id="RNF26249.1"/>
    </source>
</evidence>
<evidence type="ECO:0000313" key="2">
    <source>
        <dbReference type="Proteomes" id="UP000284403"/>
    </source>
</evidence>
<name>A0A422Q8I2_9TRYP</name>